<dbReference type="EMBL" id="OCNF01000009">
    <property type="protein sequence ID" value="SOD68561.1"/>
    <property type="molecule type" value="Genomic_DNA"/>
</dbReference>
<name>A0A286ECB3_9NEIS</name>
<accession>A0A286ECB3</accession>
<sequence>MNLKQAKNLMSQAQFWILIAQSNKGENLYEMLNELSDDEIFGFKYWWNYFHNISYKQDLWAVAYVVMGGCSDDCFMDFRAWLIAQGQEIYENALKNADNLCDIFDDIEDGDIPLREDWAIAQEVIDEKHGDNAFDKMAKMYSDLYFNDPELEFEWDEDDENTIRKVCPKTFDKWWENDKF</sequence>
<protein>
    <recommendedName>
        <fullName evidence="1">DUF4240 domain-containing protein</fullName>
    </recommendedName>
</protein>
<reference evidence="2 3" key="1">
    <citation type="submission" date="2017-09" db="EMBL/GenBank/DDBJ databases">
        <authorList>
            <person name="Ehlers B."/>
            <person name="Leendertz F.H."/>
        </authorList>
    </citation>
    <scope>NUCLEOTIDE SEQUENCE [LARGE SCALE GENOMIC DNA]</scope>
    <source>
        <strain evidence="2 3">DSM 16848</strain>
    </source>
</reference>
<organism evidence="2 3">
    <name type="scientific">Alysiella filiformis DSM 16848</name>
    <dbReference type="NCBI Taxonomy" id="1120981"/>
    <lineage>
        <taxon>Bacteria</taxon>
        <taxon>Pseudomonadati</taxon>
        <taxon>Pseudomonadota</taxon>
        <taxon>Betaproteobacteria</taxon>
        <taxon>Neisseriales</taxon>
        <taxon>Neisseriaceae</taxon>
        <taxon>Alysiella</taxon>
    </lineage>
</organism>
<evidence type="ECO:0000313" key="3">
    <source>
        <dbReference type="Proteomes" id="UP000219669"/>
    </source>
</evidence>
<dbReference type="OrthoDB" id="6200718at2"/>
<dbReference type="AlphaFoldDB" id="A0A286ECB3"/>
<gene>
    <name evidence="2" type="ORF">SAMN02746062_01311</name>
</gene>
<feature type="domain" description="DUF4240" evidence="1">
    <location>
        <begin position="10"/>
        <end position="113"/>
    </location>
</feature>
<proteinExistence type="predicted"/>
<evidence type="ECO:0000313" key="2">
    <source>
        <dbReference type="EMBL" id="SOD68561.1"/>
    </source>
</evidence>
<dbReference type="Pfam" id="PF14024">
    <property type="entry name" value="DUF4240"/>
    <property type="match status" value="1"/>
</dbReference>
<keyword evidence="3" id="KW-1185">Reference proteome</keyword>
<dbReference type="Proteomes" id="UP000219669">
    <property type="component" value="Unassembled WGS sequence"/>
</dbReference>
<dbReference type="InterPro" id="IPR025334">
    <property type="entry name" value="DUF4240"/>
</dbReference>
<evidence type="ECO:0000259" key="1">
    <source>
        <dbReference type="Pfam" id="PF14024"/>
    </source>
</evidence>